<evidence type="ECO:0000313" key="4">
    <source>
        <dbReference type="Proteomes" id="UP001215598"/>
    </source>
</evidence>
<gene>
    <name evidence="3" type="ORF">B0H16DRAFT_1471569</name>
</gene>
<evidence type="ECO:0000256" key="2">
    <source>
        <dbReference type="SAM" id="Phobius"/>
    </source>
</evidence>
<dbReference type="AlphaFoldDB" id="A0AAD7HQI9"/>
<dbReference type="EMBL" id="JARKIB010000190">
    <property type="protein sequence ID" value="KAJ7725902.1"/>
    <property type="molecule type" value="Genomic_DNA"/>
</dbReference>
<keyword evidence="2" id="KW-0472">Membrane</keyword>
<feature type="compositionally biased region" description="Basic and acidic residues" evidence="1">
    <location>
        <begin position="38"/>
        <end position="49"/>
    </location>
</feature>
<organism evidence="3 4">
    <name type="scientific">Mycena metata</name>
    <dbReference type="NCBI Taxonomy" id="1033252"/>
    <lineage>
        <taxon>Eukaryota</taxon>
        <taxon>Fungi</taxon>
        <taxon>Dikarya</taxon>
        <taxon>Basidiomycota</taxon>
        <taxon>Agaricomycotina</taxon>
        <taxon>Agaricomycetes</taxon>
        <taxon>Agaricomycetidae</taxon>
        <taxon>Agaricales</taxon>
        <taxon>Marasmiineae</taxon>
        <taxon>Mycenaceae</taxon>
        <taxon>Mycena</taxon>
    </lineage>
</organism>
<evidence type="ECO:0000313" key="3">
    <source>
        <dbReference type="EMBL" id="KAJ7725902.1"/>
    </source>
</evidence>
<keyword evidence="4" id="KW-1185">Reference proteome</keyword>
<feature type="region of interest" description="Disordered" evidence="1">
    <location>
        <begin position="1"/>
        <end position="59"/>
    </location>
</feature>
<reference evidence="3" key="1">
    <citation type="submission" date="2023-03" db="EMBL/GenBank/DDBJ databases">
        <title>Massive genome expansion in bonnet fungi (Mycena s.s.) driven by repeated elements and novel gene families across ecological guilds.</title>
        <authorList>
            <consortium name="Lawrence Berkeley National Laboratory"/>
            <person name="Harder C.B."/>
            <person name="Miyauchi S."/>
            <person name="Viragh M."/>
            <person name="Kuo A."/>
            <person name="Thoen E."/>
            <person name="Andreopoulos B."/>
            <person name="Lu D."/>
            <person name="Skrede I."/>
            <person name="Drula E."/>
            <person name="Henrissat B."/>
            <person name="Morin E."/>
            <person name="Kohler A."/>
            <person name="Barry K."/>
            <person name="LaButti K."/>
            <person name="Morin E."/>
            <person name="Salamov A."/>
            <person name="Lipzen A."/>
            <person name="Mereny Z."/>
            <person name="Hegedus B."/>
            <person name="Baldrian P."/>
            <person name="Stursova M."/>
            <person name="Weitz H."/>
            <person name="Taylor A."/>
            <person name="Grigoriev I.V."/>
            <person name="Nagy L.G."/>
            <person name="Martin F."/>
            <person name="Kauserud H."/>
        </authorList>
    </citation>
    <scope>NUCLEOTIDE SEQUENCE</scope>
    <source>
        <strain evidence="3">CBHHK182m</strain>
    </source>
</reference>
<keyword evidence="2" id="KW-0812">Transmembrane</keyword>
<accession>A0AAD7HQI9</accession>
<sequence>MSSSEFAPSVRVSSPTKITSTFYGPGSDSYSPYTPNGDIDKGMEGDFPRPPKRPQTGPQPRVLSFYRSISWILGFRDKYSLLNWEWFWFSQPLYKVPLFLHIYVSTLSPSHSQGYGVLSCLLVSSVSGGILGRRAFGGELNVQAAYYMLAIMVIFAGSVGIYNVKKDTRRHRKWMLRMVSYFATVITARLIMLAARQIITDIGTYYSIWRCDEIMTLLSNTTAFPECTAPGVNPASVWTAVHASTHDGPLYSSSSVRAVEGMALWVAMLIHIAGVEVYINKTESSNQVRLGYALEPLEAWSNTQHLVPTACGRVDAHRLETSGVNTPPMMEAWAQGGASSFCAGRVTSLFEIIEQHRLAKLSKDFTPLSPNTSMKGPGD</sequence>
<feature type="transmembrane region" description="Helical" evidence="2">
    <location>
        <begin position="176"/>
        <end position="199"/>
    </location>
</feature>
<feature type="transmembrane region" description="Helical" evidence="2">
    <location>
        <begin position="262"/>
        <end position="279"/>
    </location>
</feature>
<protein>
    <submittedName>
        <fullName evidence="3">Uncharacterized protein</fullName>
    </submittedName>
</protein>
<proteinExistence type="predicted"/>
<feature type="compositionally biased region" description="Polar residues" evidence="1">
    <location>
        <begin position="1"/>
        <end position="34"/>
    </location>
</feature>
<dbReference type="Proteomes" id="UP001215598">
    <property type="component" value="Unassembled WGS sequence"/>
</dbReference>
<evidence type="ECO:0000256" key="1">
    <source>
        <dbReference type="SAM" id="MobiDB-lite"/>
    </source>
</evidence>
<keyword evidence="2" id="KW-1133">Transmembrane helix</keyword>
<feature type="transmembrane region" description="Helical" evidence="2">
    <location>
        <begin position="144"/>
        <end position="164"/>
    </location>
</feature>
<name>A0AAD7HQI9_9AGAR</name>
<comment type="caution">
    <text evidence="3">The sequence shown here is derived from an EMBL/GenBank/DDBJ whole genome shotgun (WGS) entry which is preliminary data.</text>
</comment>